<dbReference type="EMBL" id="GEDG01028853">
    <property type="protein sequence ID" value="JAP12910.1"/>
    <property type="molecule type" value="Transcribed_RNA"/>
</dbReference>
<proteinExistence type="predicted"/>
<evidence type="ECO:0000313" key="2">
    <source>
        <dbReference type="EMBL" id="JAP12910.1"/>
    </source>
</evidence>
<name>A0A0V0GXT9_SOLCH</name>
<reference evidence="2" key="1">
    <citation type="submission" date="2015-12" db="EMBL/GenBank/DDBJ databases">
        <title>Gene expression during late stages of embryo sac development: a critical building block for successful pollen-pistil interactions.</title>
        <authorList>
            <person name="Liu Y."/>
            <person name="Joly V."/>
            <person name="Sabar M."/>
            <person name="Matton D.P."/>
        </authorList>
    </citation>
    <scope>NUCLEOTIDE SEQUENCE</scope>
</reference>
<evidence type="ECO:0000256" key="1">
    <source>
        <dbReference type="SAM" id="MobiDB-lite"/>
    </source>
</evidence>
<feature type="region of interest" description="Disordered" evidence="1">
    <location>
        <begin position="1"/>
        <end position="35"/>
    </location>
</feature>
<organism evidence="2">
    <name type="scientific">Solanum chacoense</name>
    <name type="common">Chaco potato</name>
    <dbReference type="NCBI Taxonomy" id="4108"/>
    <lineage>
        <taxon>Eukaryota</taxon>
        <taxon>Viridiplantae</taxon>
        <taxon>Streptophyta</taxon>
        <taxon>Embryophyta</taxon>
        <taxon>Tracheophyta</taxon>
        <taxon>Spermatophyta</taxon>
        <taxon>Magnoliopsida</taxon>
        <taxon>eudicotyledons</taxon>
        <taxon>Gunneridae</taxon>
        <taxon>Pentapetalae</taxon>
        <taxon>asterids</taxon>
        <taxon>lamiids</taxon>
        <taxon>Solanales</taxon>
        <taxon>Solanaceae</taxon>
        <taxon>Solanoideae</taxon>
        <taxon>Solaneae</taxon>
        <taxon>Solanum</taxon>
    </lineage>
</organism>
<sequence length="62" mass="7308">MPSPKREEENLQQWQPRSNKNIEKYTATTKNRKKTNRRAVVALQRRRELTAVAASQQSKENI</sequence>
<dbReference type="AlphaFoldDB" id="A0A0V0GXT9"/>
<accession>A0A0V0GXT9</accession>
<protein>
    <submittedName>
        <fullName evidence="2">Putative ovule protein</fullName>
    </submittedName>
</protein>